<proteinExistence type="predicted"/>
<reference evidence="5" key="1">
    <citation type="submission" date="2021-01" db="EMBL/GenBank/DDBJ databases">
        <title>Ramlibacter sp. strain AW1 16S ribosomal RNA gene Genome sequencing and assembly.</title>
        <authorList>
            <person name="Kang M."/>
        </authorList>
    </citation>
    <scope>NUCLEOTIDE SEQUENCE</scope>
    <source>
        <strain evidence="5">AW1</strain>
    </source>
</reference>
<dbReference type="SMART" id="SM00347">
    <property type="entry name" value="HTH_MARR"/>
    <property type="match status" value="1"/>
</dbReference>
<evidence type="ECO:0000256" key="3">
    <source>
        <dbReference type="ARBA" id="ARBA00023163"/>
    </source>
</evidence>
<keyword evidence="6" id="KW-1185">Reference proteome</keyword>
<keyword evidence="1" id="KW-0805">Transcription regulation</keyword>
<dbReference type="AlphaFoldDB" id="A0A936ZP38"/>
<dbReference type="GO" id="GO:0003700">
    <property type="term" value="F:DNA-binding transcription factor activity"/>
    <property type="evidence" value="ECO:0007669"/>
    <property type="project" value="InterPro"/>
</dbReference>
<dbReference type="Proteomes" id="UP000613011">
    <property type="component" value="Unassembled WGS sequence"/>
</dbReference>
<accession>A0A936ZP38</accession>
<dbReference type="GO" id="GO:0003677">
    <property type="term" value="F:DNA binding"/>
    <property type="evidence" value="ECO:0007669"/>
    <property type="project" value="UniProtKB-KW"/>
</dbReference>
<evidence type="ECO:0000259" key="4">
    <source>
        <dbReference type="PROSITE" id="PS50995"/>
    </source>
</evidence>
<dbReference type="Gene3D" id="1.10.10.10">
    <property type="entry name" value="Winged helix-like DNA-binding domain superfamily/Winged helix DNA-binding domain"/>
    <property type="match status" value="1"/>
</dbReference>
<evidence type="ECO:0000256" key="1">
    <source>
        <dbReference type="ARBA" id="ARBA00023015"/>
    </source>
</evidence>
<dbReference type="InterPro" id="IPR036390">
    <property type="entry name" value="WH_DNA-bd_sf"/>
</dbReference>
<evidence type="ECO:0000313" key="5">
    <source>
        <dbReference type="EMBL" id="MBL0420873.1"/>
    </source>
</evidence>
<protein>
    <submittedName>
        <fullName evidence="5">MarR family transcriptional regulator</fullName>
    </submittedName>
</protein>
<dbReference type="RefSeq" id="WP_201683941.1">
    <property type="nucleotide sequence ID" value="NZ_JAEQNA010000003.1"/>
</dbReference>
<dbReference type="InterPro" id="IPR036388">
    <property type="entry name" value="WH-like_DNA-bd_sf"/>
</dbReference>
<feature type="domain" description="HTH marR-type" evidence="4">
    <location>
        <begin position="20"/>
        <end position="152"/>
    </location>
</feature>
<sequence>MTHGKDTQQLLQHWRESVPDDRLAHLVRDVARAQMRALQHRLAQHGVSFGHWTFLRILWIRDGLTQKELSDAAGVMEPTTFSAVKAMEQMGLIERRQLAGNRKNMHVFLTPAGRALERKLVPLAEEVNHISIRGLSDKTVATLRKALLAIIENLAADEEVEPDQELA</sequence>
<dbReference type="SUPFAM" id="SSF46785">
    <property type="entry name" value="Winged helix' DNA-binding domain"/>
    <property type="match status" value="1"/>
</dbReference>
<name>A0A936ZP38_9BURK</name>
<gene>
    <name evidence="5" type="ORF">JI739_11000</name>
</gene>
<dbReference type="PANTHER" id="PTHR42756:SF1">
    <property type="entry name" value="TRANSCRIPTIONAL REPRESSOR OF EMRAB OPERON"/>
    <property type="match status" value="1"/>
</dbReference>
<keyword evidence="3" id="KW-0804">Transcription</keyword>
<evidence type="ECO:0000313" key="6">
    <source>
        <dbReference type="Proteomes" id="UP000613011"/>
    </source>
</evidence>
<keyword evidence="2" id="KW-0238">DNA-binding</keyword>
<dbReference type="InterPro" id="IPR000835">
    <property type="entry name" value="HTH_MarR-typ"/>
</dbReference>
<organism evidence="5 6">
    <name type="scientific">Ramlibacter aurantiacus</name>
    <dbReference type="NCBI Taxonomy" id="2801330"/>
    <lineage>
        <taxon>Bacteria</taxon>
        <taxon>Pseudomonadati</taxon>
        <taxon>Pseudomonadota</taxon>
        <taxon>Betaproteobacteria</taxon>
        <taxon>Burkholderiales</taxon>
        <taxon>Comamonadaceae</taxon>
        <taxon>Ramlibacter</taxon>
    </lineage>
</organism>
<comment type="caution">
    <text evidence="5">The sequence shown here is derived from an EMBL/GenBank/DDBJ whole genome shotgun (WGS) entry which is preliminary data.</text>
</comment>
<dbReference type="PROSITE" id="PS50995">
    <property type="entry name" value="HTH_MARR_2"/>
    <property type="match status" value="1"/>
</dbReference>
<dbReference type="EMBL" id="JAEQNA010000003">
    <property type="protein sequence ID" value="MBL0420873.1"/>
    <property type="molecule type" value="Genomic_DNA"/>
</dbReference>
<dbReference type="PANTHER" id="PTHR42756">
    <property type="entry name" value="TRANSCRIPTIONAL REGULATOR, MARR"/>
    <property type="match status" value="1"/>
</dbReference>
<dbReference type="Pfam" id="PF01047">
    <property type="entry name" value="MarR"/>
    <property type="match status" value="1"/>
</dbReference>
<evidence type="ECO:0000256" key="2">
    <source>
        <dbReference type="ARBA" id="ARBA00023125"/>
    </source>
</evidence>